<organism evidence="2 3">
    <name type="scientific">Alkalimonas cellulosilytica</name>
    <dbReference type="NCBI Taxonomy" id="3058395"/>
    <lineage>
        <taxon>Bacteria</taxon>
        <taxon>Pseudomonadati</taxon>
        <taxon>Pseudomonadota</taxon>
        <taxon>Gammaproteobacteria</taxon>
        <taxon>Alkalimonas</taxon>
    </lineage>
</organism>
<feature type="transmembrane region" description="Helical" evidence="1">
    <location>
        <begin position="12"/>
        <end position="31"/>
    </location>
</feature>
<dbReference type="PIRSF" id="PIRSF005610">
    <property type="entry name" value="SirB"/>
    <property type="match status" value="1"/>
</dbReference>
<keyword evidence="1" id="KW-0472">Membrane</keyword>
<keyword evidence="1" id="KW-1133">Transmembrane helix</keyword>
<dbReference type="EMBL" id="JAUHLI010000012">
    <property type="protein sequence ID" value="MEE2002392.1"/>
    <property type="molecule type" value="Genomic_DNA"/>
</dbReference>
<evidence type="ECO:0000313" key="2">
    <source>
        <dbReference type="EMBL" id="MEE2002392.1"/>
    </source>
</evidence>
<comment type="caution">
    <text evidence="2">The sequence shown here is derived from an EMBL/GenBank/DDBJ whole genome shotgun (WGS) entry which is preliminary data.</text>
</comment>
<evidence type="ECO:0000313" key="3">
    <source>
        <dbReference type="Proteomes" id="UP001336314"/>
    </source>
</evidence>
<feature type="transmembrane region" description="Helical" evidence="1">
    <location>
        <begin position="98"/>
        <end position="118"/>
    </location>
</feature>
<dbReference type="Pfam" id="PF04247">
    <property type="entry name" value="SirB"/>
    <property type="match status" value="1"/>
</dbReference>
<proteinExistence type="predicted"/>
<feature type="transmembrane region" description="Helical" evidence="1">
    <location>
        <begin position="51"/>
        <end position="67"/>
    </location>
</feature>
<name>A0ABU7J8Q4_9GAMM</name>
<keyword evidence="3" id="KW-1185">Reference proteome</keyword>
<accession>A0ABU7J8Q4</accession>
<feature type="transmembrane region" description="Helical" evidence="1">
    <location>
        <begin position="73"/>
        <end position="91"/>
    </location>
</feature>
<sequence>MEYYAPIKHLHMLFAYLTALLFTLRLVLDAIGKPGWRQTPLRFIPHINDSLLLLFALTLWFIGPWQLMTHGWLGLKIVLLVGYIGAGMVALKPGKPKGVRIGFAVLALALLGAIFHLAKAKPLLFG</sequence>
<dbReference type="PANTHER" id="PTHR39594:SF1">
    <property type="entry name" value="PROTEIN YCHQ"/>
    <property type="match status" value="1"/>
</dbReference>
<gene>
    <name evidence="2" type="ORF">QWY20_13090</name>
</gene>
<keyword evidence="1" id="KW-0812">Transmembrane</keyword>
<dbReference type="RefSeq" id="WP_330129457.1">
    <property type="nucleotide sequence ID" value="NZ_JAUHLI010000012.1"/>
</dbReference>
<dbReference type="Proteomes" id="UP001336314">
    <property type="component" value="Unassembled WGS sequence"/>
</dbReference>
<protein>
    <submittedName>
        <fullName evidence="2">SirB2 family protein</fullName>
    </submittedName>
</protein>
<reference evidence="2 3" key="1">
    <citation type="submission" date="2023-07" db="EMBL/GenBank/DDBJ databases">
        <title>Alkalimonas sp., MEB108 novel, alkaliphilic bacterium isolated from Lonar Lake, India.</title>
        <authorList>
            <person name="Joshi A."/>
            <person name="Thite S."/>
        </authorList>
    </citation>
    <scope>NUCLEOTIDE SEQUENCE [LARGE SCALE GENOMIC DNA]</scope>
    <source>
        <strain evidence="2 3">MEB108</strain>
    </source>
</reference>
<dbReference type="InterPro" id="IPR007360">
    <property type="entry name" value="SirB"/>
</dbReference>
<dbReference type="PANTHER" id="PTHR39594">
    <property type="entry name" value="PROTEIN YCHQ"/>
    <property type="match status" value="1"/>
</dbReference>
<evidence type="ECO:0000256" key="1">
    <source>
        <dbReference type="SAM" id="Phobius"/>
    </source>
</evidence>